<dbReference type="Proteomes" id="UP001212803">
    <property type="component" value="Chromosome"/>
</dbReference>
<proteinExistence type="inferred from homology"/>
<name>A0ABY7M8Z8_9CHLR</name>
<evidence type="ECO:0000256" key="1">
    <source>
        <dbReference type="ARBA" id="ARBA00006484"/>
    </source>
</evidence>
<evidence type="ECO:0000313" key="2">
    <source>
        <dbReference type="EMBL" id="WBL36123.1"/>
    </source>
</evidence>
<reference evidence="2 3" key="1">
    <citation type="journal article" date="2023" name="ISME J.">
        <title>Thermophilic Dehalococcoidia with unusual traits shed light on an unexpected past.</title>
        <authorList>
            <person name="Palmer M."/>
            <person name="Covington J.K."/>
            <person name="Zhou E.M."/>
            <person name="Thomas S.C."/>
            <person name="Habib N."/>
            <person name="Seymour C.O."/>
            <person name="Lai D."/>
            <person name="Johnston J."/>
            <person name="Hashimi A."/>
            <person name="Jiao J.Y."/>
            <person name="Muok A.R."/>
            <person name="Liu L."/>
            <person name="Xian W.D."/>
            <person name="Zhi X.Y."/>
            <person name="Li M.M."/>
            <person name="Silva L.P."/>
            <person name="Bowen B.P."/>
            <person name="Louie K."/>
            <person name="Briegel A."/>
            <person name="Pett-Ridge J."/>
            <person name="Weber P.K."/>
            <person name="Tocheva E.I."/>
            <person name="Woyke T."/>
            <person name="Northen T.R."/>
            <person name="Mayali X."/>
            <person name="Li W.J."/>
            <person name="Hedlund B.P."/>
        </authorList>
    </citation>
    <scope>NUCLEOTIDE SEQUENCE [LARGE SCALE GENOMIC DNA]</scope>
    <source>
        <strain evidence="2 3">YIM 72310</strain>
    </source>
</reference>
<keyword evidence="3" id="KW-1185">Reference proteome</keyword>
<dbReference type="PANTHER" id="PTHR42879">
    <property type="entry name" value="3-OXOACYL-(ACYL-CARRIER-PROTEIN) REDUCTASE"/>
    <property type="match status" value="1"/>
</dbReference>
<comment type="similarity">
    <text evidence="1">Belongs to the short-chain dehydrogenases/reductases (SDR) family.</text>
</comment>
<dbReference type="InterPro" id="IPR050259">
    <property type="entry name" value="SDR"/>
</dbReference>
<sequence>MAEWNRKPAFDLSGKKALVVGCANPAGRAIALALAEAGADVAIASATTDGDEMLEAKRIAKEVAALGRQSFSQGWDVTLPTNVQVSLKQLGKEFGRPTILVYNADLPSRSPSRR</sequence>
<evidence type="ECO:0000313" key="3">
    <source>
        <dbReference type="Proteomes" id="UP001212803"/>
    </source>
</evidence>
<dbReference type="EMBL" id="CP115149">
    <property type="protein sequence ID" value="WBL36123.1"/>
    <property type="molecule type" value="Genomic_DNA"/>
</dbReference>
<dbReference type="SUPFAM" id="SSF51735">
    <property type="entry name" value="NAD(P)-binding Rossmann-fold domains"/>
    <property type="match status" value="1"/>
</dbReference>
<dbReference type="Gene3D" id="3.40.50.720">
    <property type="entry name" value="NAD(P)-binding Rossmann-like Domain"/>
    <property type="match status" value="1"/>
</dbReference>
<gene>
    <name evidence="2" type="ORF">O0235_00410</name>
</gene>
<accession>A0ABY7M8Z8</accession>
<dbReference type="Pfam" id="PF00106">
    <property type="entry name" value="adh_short"/>
    <property type="match status" value="1"/>
</dbReference>
<dbReference type="InterPro" id="IPR002347">
    <property type="entry name" value="SDR_fam"/>
</dbReference>
<organism evidence="2 3">
    <name type="scientific">Tepidiforma flava</name>
    <dbReference type="NCBI Taxonomy" id="3004094"/>
    <lineage>
        <taxon>Bacteria</taxon>
        <taxon>Bacillati</taxon>
        <taxon>Chloroflexota</taxon>
        <taxon>Tepidiformia</taxon>
        <taxon>Tepidiformales</taxon>
        <taxon>Tepidiformaceae</taxon>
        <taxon>Tepidiforma</taxon>
    </lineage>
</organism>
<dbReference type="RefSeq" id="WP_270056648.1">
    <property type="nucleotide sequence ID" value="NZ_CP115149.1"/>
</dbReference>
<dbReference type="InterPro" id="IPR036291">
    <property type="entry name" value="NAD(P)-bd_dom_sf"/>
</dbReference>
<protein>
    <submittedName>
        <fullName evidence="2">SDR family NAD(P)-dependent oxidoreductase</fullName>
    </submittedName>
</protein>